<dbReference type="PROSITE" id="PS50850">
    <property type="entry name" value="MFS"/>
    <property type="match status" value="1"/>
</dbReference>
<feature type="transmembrane region" description="Helical" evidence="4">
    <location>
        <begin position="268"/>
        <end position="287"/>
    </location>
</feature>
<dbReference type="SUPFAM" id="SSF103473">
    <property type="entry name" value="MFS general substrate transporter"/>
    <property type="match status" value="1"/>
</dbReference>
<feature type="transmembrane region" description="Helical" evidence="4">
    <location>
        <begin position="203"/>
        <end position="228"/>
    </location>
</feature>
<dbReference type="InterPro" id="IPR020846">
    <property type="entry name" value="MFS_dom"/>
</dbReference>
<protein>
    <submittedName>
        <fullName evidence="6">YbfB/YjiJ family MFS transporter</fullName>
    </submittedName>
</protein>
<gene>
    <name evidence="6" type="ORF">SMD27_22450</name>
</gene>
<feature type="domain" description="Major facilitator superfamily (MFS) profile" evidence="5">
    <location>
        <begin position="1"/>
        <end position="382"/>
    </location>
</feature>
<feature type="transmembrane region" description="Helical" evidence="4">
    <location>
        <begin position="127"/>
        <end position="149"/>
    </location>
</feature>
<dbReference type="Gene3D" id="1.20.1250.20">
    <property type="entry name" value="MFS general substrate transporter like domains"/>
    <property type="match status" value="2"/>
</dbReference>
<evidence type="ECO:0000256" key="1">
    <source>
        <dbReference type="ARBA" id="ARBA00022692"/>
    </source>
</evidence>
<keyword evidence="1 4" id="KW-0812">Transmembrane</keyword>
<keyword evidence="2 4" id="KW-1133">Transmembrane helix</keyword>
<feature type="transmembrane region" description="Helical" evidence="4">
    <location>
        <begin position="155"/>
        <end position="172"/>
    </location>
</feature>
<dbReference type="RefSeq" id="WP_320510688.1">
    <property type="nucleotide sequence ID" value="NZ_JAXCLW010000011.1"/>
</dbReference>
<evidence type="ECO:0000256" key="4">
    <source>
        <dbReference type="SAM" id="Phobius"/>
    </source>
</evidence>
<reference evidence="6 7" key="1">
    <citation type="journal article" date="2016" name="Antonie Van Leeuwenhoek">
        <title>Dongia soli sp. nov., isolated from soil from Dokdo, Korea.</title>
        <authorList>
            <person name="Kim D.U."/>
            <person name="Lee H."/>
            <person name="Kim H."/>
            <person name="Kim S.G."/>
            <person name="Ka J.O."/>
        </authorList>
    </citation>
    <scope>NUCLEOTIDE SEQUENCE [LARGE SCALE GENOMIC DNA]</scope>
    <source>
        <strain evidence="6 7">D78</strain>
    </source>
</reference>
<feature type="transmembrane region" description="Helical" evidence="4">
    <location>
        <begin position="93"/>
        <end position="115"/>
    </location>
</feature>
<dbReference type="InterPro" id="IPR036259">
    <property type="entry name" value="MFS_trans_sf"/>
</dbReference>
<name>A0ABU5EGZ9_9PROT</name>
<evidence type="ECO:0000256" key="3">
    <source>
        <dbReference type="ARBA" id="ARBA00023136"/>
    </source>
</evidence>
<proteinExistence type="predicted"/>
<evidence type="ECO:0000256" key="2">
    <source>
        <dbReference type="ARBA" id="ARBA00022989"/>
    </source>
</evidence>
<feature type="transmembrane region" description="Helical" evidence="4">
    <location>
        <begin position="358"/>
        <end position="378"/>
    </location>
</feature>
<keyword evidence="3 4" id="KW-0472">Membrane</keyword>
<feature type="transmembrane region" description="Helical" evidence="4">
    <location>
        <begin position="334"/>
        <end position="352"/>
    </location>
</feature>
<dbReference type="PANTHER" id="PTHR23537">
    <property type="match status" value="1"/>
</dbReference>
<dbReference type="EMBL" id="JAXCLW010000011">
    <property type="protein sequence ID" value="MDY0885617.1"/>
    <property type="molecule type" value="Genomic_DNA"/>
</dbReference>
<keyword evidence="7" id="KW-1185">Reference proteome</keyword>
<evidence type="ECO:0000313" key="7">
    <source>
        <dbReference type="Proteomes" id="UP001279642"/>
    </source>
</evidence>
<accession>A0ABU5EGZ9</accession>
<feature type="transmembrane region" description="Helical" evidence="4">
    <location>
        <begin position="40"/>
        <end position="60"/>
    </location>
</feature>
<dbReference type="PANTHER" id="PTHR23537:SF1">
    <property type="entry name" value="SUGAR TRANSPORTER"/>
    <property type="match status" value="1"/>
</dbReference>
<comment type="caution">
    <text evidence="6">The sequence shown here is derived from an EMBL/GenBank/DDBJ whole genome shotgun (WGS) entry which is preliminary data.</text>
</comment>
<dbReference type="Proteomes" id="UP001279642">
    <property type="component" value="Unassembled WGS sequence"/>
</dbReference>
<feature type="transmembrane region" description="Helical" evidence="4">
    <location>
        <begin position="240"/>
        <end position="261"/>
    </location>
</feature>
<sequence length="382" mass="39653">MAIAGFCASLVGIGLARFAYTPLLPAIIQADWFTAPQASYLGAANLIGYLLGAMAAGGFAHRRGTATFLRLMMATATISVFACAWPVSFSWFFAWRLLAGIAGGALMVLAAPVILRRVEARQTGMVTGAIFTGIGVGIAISGTLMPLLLQYGLTASWLGLGAVAILLTLMAWRGWPSDDTALAASQAAAPSSASLSSARSRPVLIFSLQYGLNAVGLVPHMIFLVDFIARSLGRGVEIGAVYWVLFGLSAMLGPILAGLAADRYGARATLRVAYVLQAFAVAALLITDDPVCLGVSACIMGALTPGVVPLALARLKELLHDPVVRHRAWSGATATFAVGQAAAAYGFTVLLAQSGSYTPVFAVAAISLVIAFGLDLMVRSRT</sequence>
<feature type="transmembrane region" description="Helical" evidence="4">
    <location>
        <begin position="293"/>
        <end position="313"/>
    </location>
</feature>
<evidence type="ECO:0000259" key="5">
    <source>
        <dbReference type="PROSITE" id="PS50850"/>
    </source>
</evidence>
<dbReference type="Pfam" id="PF06779">
    <property type="entry name" value="MFS_4"/>
    <property type="match status" value="1"/>
</dbReference>
<feature type="transmembrane region" description="Helical" evidence="4">
    <location>
        <begin position="67"/>
        <end position="87"/>
    </location>
</feature>
<evidence type="ECO:0000313" key="6">
    <source>
        <dbReference type="EMBL" id="MDY0885617.1"/>
    </source>
</evidence>
<dbReference type="InterPro" id="IPR010645">
    <property type="entry name" value="MFS_4"/>
</dbReference>
<organism evidence="6 7">
    <name type="scientific">Dongia soli</name>
    <dbReference type="NCBI Taxonomy" id="600628"/>
    <lineage>
        <taxon>Bacteria</taxon>
        <taxon>Pseudomonadati</taxon>
        <taxon>Pseudomonadota</taxon>
        <taxon>Alphaproteobacteria</taxon>
        <taxon>Rhodospirillales</taxon>
        <taxon>Dongiaceae</taxon>
        <taxon>Dongia</taxon>
    </lineage>
</organism>